<feature type="region of interest" description="Disordered" evidence="3">
    <location>
        <begin position="267"/>
        <end position="286"/>
    </location>
</feature>
<feature type="compositionally biased region" description="Polar residues" evidence="3">
    <location>
        <begin position="593"/>
        <end position="621"/>
    </location>
</feature>
<feature type="compositionally biased region" description="Polar residues" evidence="3">
    <location>
        <begin position="461"/>
        <end position="471"/>
    </location>
</feature>
<proteinExistence type="predicted"/>
<feature type="compositionally biased region" description="Polar residues" evidence="3">
    <location>
        <begin position="871"/>
        <end position="893"/>
    </location>
</feature>
<feature type="compositionally biased region" description="Polar residues" evidence="3">
    <location>
        <begin position="916"/>
        <end position="926"/>
    </location>
</feature>
<feature type="compositionally biased region" description="Basic and acidic residues" evidence="3">
    <location>
        <begin position="419"/>
        <end position="443"/>
    </location>
</feature>
<dbReference type="Proteomes" id="UP000677803">
    <property type="component" value="Unassembled WGS sequence"/>
</dbReference>
<feature type="compositionally biased region" description="Low complexity" evidence="3">
    <location>
        <begin position="953"/>
        <end position="964"/>
    </location>
</feature>
<reference evidence="4" key="1">
    <citation type="submission" date="2021-05" db="EMBL/GenBank/DDBJ databases">
        <authorList>
            <person name="Tigano A."/>
        </authorList>
    </citation>
    <scope>NUCLEOTIDE SEQUENCE</scope>
</reference>
<feature type="compositionally biased region" description="Basic and acidic residues" evidence="3">
    <location>
        <begin position="389"/>
        <end position="401"/>
    </location>
</feature>
<dbReference type="PANTHER" id="PTHR23166">
    <property type="entry name" value="FILAMIN/GPBP-INTERACTING PROTEIN"/>
    <property type="match status" value="1"/>
</dbReference>
<keyword evidence="5" id="KW-1185">Reference proteome</keyword>
<organism evidence="4 5">
    <name type="scientific">Menidia menidia</name>
    <name type="common">Atlantic silverside</name>
    <dbReference type="NCBI Taxonomy" id="238744"/>
    <lineage>
        <taxon>Eukaryota</taxon>
        <taxon>Metazoa</taxon>
        <taxon>Chordata</taxon>
        <taxon>Craniata</taxon>
        <taxon>Vertebrata</taxon>
        <taxon>Euteleostomi</taxon>
        <taxon>Actinopterygii</taxon>
        <taxon>Neopterygii</taxon>
        <taxon>Teleostei</taxon>
        <taxon>Neoteleostei</taxon>
        <taxon>Acanthomorphata</taxon>
        <taxon>Ovalentaria</taxon>
        <taxon>Atherinomorphae</taxon>
        <taxon>Atheriniformes</taxon>
        <taxon>Atherinopsidae</taxon>
        <taxon>Menidiinae</taxon>
        <taxon>Menidia</taxon>
    </lineage>
</organism>
<dbReference type="AlphaFoldDB" id="A0A8S4AJA2"/>
<feature type="region of interest" description="Disordered" evidence="3">
    <location>
        <begin position="826"/>
        <end position="858"/>
    </location>
</feature>
<sequence length="1213" mass="133591">MSDHKDMTHRHLKHKLQSLGRRLDELEEATNKLQKSEDELLDLQDKVIQAEGSNSSLLGDVEALRKRLLKIQGKDEEVRKAEDLCRTVREKLEEEESLTKELKAEIERLQRRMAELEKLEEAFAKSKSDCSQLCLSLNEEKNLTKKLSSELETLKGRLKEVEGSETKLDRAEQALAMEFEKLKGFTQAFVSERKRLLEKQREDEKLILKLTEQLDQQKNRLGMSTDPSHADFMRSRIEDELSSTKRTSSKKDLNYFKLADENIGIVNKSENEKNSSLEGSQEEDNKVKELTLEVERLKNRLKQLEIVEEDLKNSESKNGELHEKFQMERSRALELSDQVEQLRKQLCGKGGTGGKGISNLDNHGNGSTNICLNSSAKVLENGKAENEEIITKGGFRQEKPKYRSAATVSEPSSPKHRNRELSPQHRRETKLRSKELSHSEESSPKSGRRALSPAYKRRTPKTPSAIISSDNGIRDTARVTEEKTRGATYSSVNPAANDVKKASVLSRYPPAANDKKPLRAGLKHTDGDIKKSREKFSKLYAGSDSESNNSDVVPESSTNINSHSALEKELASASDQESLNQVQQSGSVSAASTLSKANGSYTAYRSHISPQLPNDQGSEGHSSASETESTSSRPSEPEPVSETSTTVSSRTAASRYARYPHVHDSHSEVSSSRSSFDEELQNRTQLAEAGHQGSMHTSSAIEIQRVCSPREALRSKAVIKPAIVEIDRKEVMISEPLSSNGKPKISTKPIVTTTSKMTSSITIYPNDPSSSRTSSRSSSLSSEPVPIKERHTSTSNILIGPSSDHHGSISIPYEISIPKSEITLRPCQDQDSASDNHSDSSSRSKLHNSSQMETTTSHLCCQRSSFSLQSADTTSTDFNDTESGFESSTTTVTSWRSQRQSQHSQEDSLPDMKNVTVRSTWRNRGATSVDEGGRGRGGARALTDGASEDEAEAATTWRAYRATTFDTEENMNSEARAGGGAAAQKGTKPSPAEVYMRRINSGATNTKEAEEPVLRRSRQSPSPTVETGGLGRTLPHAPVTSQSWSRPYTPQPQDCGADTADGQDTKTSSAEYKTSGRQLQMAMTRAPFQAAVRPLGDDSCPPATSNTWGFLMTGCPSPQEPPPERSCGRVEGKGQGPELRAGVEREADHGATVNLNIIRAAGPEQDFYNQKAEQGTWWSSCRHLLREVAGSLWDLSRLSVARGGPGTNQSPIS</sequence>
<feature type="region of interest" description="Disordered" evidence="3">
    <location>
        <begin position="871"/>
        <end position="1078"/>
    </location>
</feature>
<feature type="compositionally biased region" description="Polar residues" evidence="3">
    <location>
        <begin position="1039"/>
        <end position="1052"/>
    </location>
</feature>
<feature type="compositionally biased region" description="Basic and acidic residues" evidence="3">
    <location>
        <begin position="472"/>
        <end position="485"/>
    </location>
</feature>
<protein>
    <submittedName>
        <fullName evidence="4">(Atlantic silverside) hypothetical protein</fullName>
    </submittedName>
</protein>
<evidence type="ECO:0000256" key="2">
    <source>
        <dbReference type="SAM" id="Coils"/>
    </source>
</evidence>
<feature type="coiled-coil region" evidence="2">
    <location>
        <begin position="9"/>
        <end position="164"/>
    </location>
</feature>
<evidence type="ECO:0000256" key="3">
    <source>
        <dbReference type="SAM" id="MobiDB-lite"/>
    </source>
</evidence>
<evidence type="ECO:0000313" key="4">
    <source>
        <dbReference type="EMBL" id="CAG5866548.1"/>
    </source>
</evidence>
<feature type="compositionally biased region" description="Low complexity" evidence="3">
    <location>
        <begin position="757"/>
        <end position="782"/>
    </location>
</feature>
<feature type="region of interest" description="Disordered" evidence="3">
    <location>
        <begin position="1116"/>
        <end position="1136"/>
    </location>
</feature>
<feature type="region of interest" description="Disordered" evidence="3">
    <location>
        <begin position="757"/>
        <end position="810"/>
    </location>
</feature>
<feature type="compositionally biased region" description="Basic and acidic residues" evidence="3">
    <location>
        <begin position="513"/>
        <end position="537"/>
    </location>
</feature>
<evidence type="ECO:0000256" key="1">
    <source>
        <dbReference type="ARBA" id="ARBA00023054"/>
    </source>
</evidence>
<feature type="compositionally biased region" description="Low complexity" evidence="3">
    <location>
        <begin position="581"/>
        <end position="592"/>
    </location>
</feature>
<gene>
    <name evidence="4" type="ORF">MMEN_LOCUS3263</name>
</gene>
<feature type="region of interest" description="Disordered" evidence="3">
    <location>
        <begin position="389"/>
        <end position="698"/>
    </location>
</feature>
<feature type="compositionally biased region" description="Basic and acidic residues" evidence="3">
    <location>
        <begin position="1122"/>
        <end position="1132"/>
    </location>
</feature>
<accession>A0A8S4AJA2</accession>
<feature type="compositionally biased region" description="Low complexity" evidence="3">
    <location>
        <begin position="894"/>
        <end position="903"/>
    </location>
</feature>
<keyword evidence="1 2" id="KW-0175">Coiled coil</keyword>
<comment type="caution">
    <text evidence="4">The sequence shown here is derived from an EMBL/GenBank/DDBJ whole genome shotgun (WGS) entry which is preliminary data.</text>
</comment>
<feature type="compositionally biased region" description="Polar residues" evidence="3">
    <location>
        <begin position="544"/>
        <end position="564"/>
    </location>
</feature>
<dbReference type="OrthoDB" id="9946011at2759"/>
<dbReference type="EMBL" id="CAJRST010002224">
    <property type="protein sequence ID" value="CAG5866548.1"/>
    <property type="molecule type" value="Genomic_DNA"/>
</dbReference>
<feature type="compositionally biased region" description="Polar residues" evidence="3">
    <location>
        <begin position="1065"/>
        <end position="1078"/>
    </location>
</feature>
<evidence type="ECO:0000313" key="5">
    <source>
        <dbReference type="Proteomes" id="UP000677803"/>
    </source>
</evidence>
<name>A0A8S4AJA2_9TELE</name>
<dbReference type="PANTHER" id="PTHR23166:SF7">
    <property type="entry name" value="LEUCINE ZIPPER PROTEIN 1"/>
    <property type="match status" value="1"/>
</dbReference>
<feature type="compositionally biased region" description="Low complexity" evidence="3">
    <location>
        <begin position="622"/>
        <end position="655"/>
    </location>
</feature>
<dbReference type="InterPro" id="IPR050719">
    <property type="entry name" value="Cortactin-Actin_Reg"/>
</dbReference>